<comment type="similarity">
    <text evidence="1">Belongs to the PhzF family.</text>
</comment>
<dbReference type="Proteomes" id="UP000822688">
    <property type="component" value="Chromosome 11"/>
</dbReference>
<protein>
    <submittedName>
        <fullName evidence="4">Uncharacterized protein</fullName>
    </submittedName>
</protein>
<dbReference type="InterPro" id="IPR003719">
    <property type="entry name" value="Phenazine_PhzF-like"/>
</dbReference>
<dbReference type="GO" id="GO:0016853">
    <property type="term" value="F:isomerase activity"/>
    <property type="evidence" value="ECO:0007669"/>
    <property type="project" value="UniProtKB-KW"/>
</dbReference>
<keyword evidence="5" id="KW-1185">Reference proteome</keyword>
<organism evidence="4 5">
    <name type="scientific">Ceratodon purpureus</name>
    <name type="common">Fire moss</name>
    <name type="synonym">Dicranum purpureum</name>
    <dbReference type="NCBI Taxonomy" id="3225"/>
    <lineage>
        <taxon>Eukaryota</taxon>
        <taxon>Viridiplantae</taxon>
        <taxon>Streptophyta</taxon>
        <taxon>Embryophyta</taxon>
        <taxon>Bryophyta</taxon>
        <taxon>Bryophytina</taxon>
        <taxon>Bryopsida</taxon>
        <taxon>Dicranidae</taxon>
        <taxon>Pseudoditrichales</taxon>
        <taxon>Ditrichaceae</taxon>
        <taxon>Ceratodon</taxon>
    </lineage>
</organism>
<comment type="caution">
    <text evidence="4">The sequence shown here is derived from an EMBL/GenBank/DDBJ whole genome shotgun (WGS) entry which is preliminary data.</text>
</comment>
<name>A0A8T0GEI1_CERPU</name>
<dbReference type="EMBL" id="CM026432">
    <property type="protein sequence ID" value="KAG0556238.1"/>
    <property type="molecule type" value="Genomic_DNA"/>
</dbReference>
<keyword evidence="2" id="KW-0413">Isomerase</keyword>
<dbReference type="Gene3D" id="3.10.310.10">
    <property type="entry name" value="Diaminopimelate Epimerase, Chain A, domain 1"/>
    <property type="match status" value="2"/>
</dbReference>
<evidence type="ECO:0000313" key="4">
    <source>
        <dbReference type="EMBL" id="KAG0556238.1"/>
    </source>
</evidence>
<dbReference type="Pfam" id="PF02567">
    <property type="entry name" value="PhzC-PhzF"/>
    <property type="match status" value="2"/>
</dbReference>
<proteinExistence type="inferred from homology"/>
<evidence type="ECO:0000256" key="3">
    <source>
        <dbReference type="SAM" id="MobiDB-lite"/>
    </source>
</evidence>
<accession>A0A8T0GEI1</accession>
<evidence type="ECO:0000256" key="1">
    <source>
        <dbReference type="ARBA" id="ARBA00008270"/>
    </source>
</evidence>
<sequence>MAACLGAHPALHLRIRGAQSLVLSNLSSRQPCGSIPVVRIGARERRRGGVAVCSLGGFSSFTDETPVRDTGVKEIVDSQIADASQEFAEMDLEEAAEKYNLQEQLFTEVDYCQINTFTDRAFSGNPAAVIFLPYERDDRWLQTIAREFNQTTAFLVKRYNTRNKVKNQKRKGLVQVDESGKGLKSSKTFDPLPVENEFDLRWFSPTAELDLCGHATLASAHLLFSANIVEGDTALFHTKAGVLTANKVSGYEEFEEAPEGAAPSDPPATRKPSSKGVIELDFPLVAATECNEASILSEALGGVDVKWIGKSNLGDYLVELQSSEDVEKLNPKFERMMDFPGRGGVIVTAPAAASSEYDFISRFFCPKMGINEDPATGSAHCTLGPYWASKLGKTELNAYQASSRGGKFLVRVDEEAGRCYLQGGSILVMLGICLNTKQI</sequence>
<dbReference type="GO" id="GO:0005737">
    <property type="term" value="C:cytoplasm"/>
    <property type="evidence" value="ECO:0007669"/>
    <property type="project" value="TreeGrafter"/>
</dbReference>
<feature type="region of interest" description="Disordered" evidence="3">
    <location>
        <begin position="254"/>
        <end position="273"/>
    </location>
</feature>
<gene>
    <name evidence="4" type="ORF">KC19_11G037600</name>
</gene>
<dbReference type="AlphaFoldDB" id="A0A8T0GEI1"/>
<evidence type="ECO:0000313" key="5">
    <source>
        <dbReference type="Proteomes" id="UP000822688"/>
    </source>
</evidence>
<dbReference type="SUPFAM" id="SSF54506">
    <property type="entry name" value="Diaminopimelate epimerase-like"/>
    <property type="match status" value="1"/>
</dbReference>
<dbReference type="PANTHER" id="PTHR13774">
    <property type="entry name" value="PHENAZINE BIOSYNTHESIS PROTEIN"/>
    <property type="match status" value="1"/>
</dbReference>
<reference evidence="4 5" key="1">
    <citation type="submission" date="2020-06" db="EMBL/GenBank/DDBJ databases">
        <title>WGS assembly of Ceratodon purpureus strain R40.</title>
        <authorList>
            <person name="Carey S.B."/>
            <person name="Jenkins J."/>
            <person name="Shu S."/>
            <person name="Lovell J.T."/>
            <person name="Sreedasyam A."/>
            <person name="Maumus F."/>
            <person name="Tiley G.P."/>
            <person name="Fernandez-Pozo N."/>
            <person name="Barry K."/>
            <person name="Chen C."/>
            <person name="Wang M."/>
            <person name="Lipzen A."/>
            <person name="Daum C."/>
            <person name="Saski C.A."/>
            <person name="Payton A.C."/>
            <person name="Mcbreen J.C."/>
            <person name="Conrad R.E."/>
            <person name="Kollar L.M."/>
            <person name="Olsson S."/>
            <person name="Huttunen S."/>
            <person name="Landis J.B."/>
            <person name="Wickett N.J."/>
            <person name="Johnson M.G."/>
            <person name="Rensing S.A."/>
            <person name="Grimwood J."/>
            <person name="Schmutz J."/>
            <person name="Mcdaniel S.F."/>
        </authorList>
    </citation>
    <scope>NUCLEOTIDE SEQUENCE [LARGE SCALE GENOMIC DNA]</scope>
    <source>
        <strain evidence="4 5">R40</strain>
    </source>
</reference>
<dbReference type="PANTHER" id="PTHR13774:SF17">
    <property type="entry name" value="PHENAZINE BIOSYNTHESIS-LIKE DOMAIN-CONTAINING PROTEIN"/>
    <property type="match status" value="1"/>
</dbReference>
<evidence type="ECO:0000256" key="2">
    <source>
        <dbReference type="ARBA" id="ARBA00023235"/>
    </source>
</evidence>